<dbReference type="eggNOG" id="COG1434">
    <property type="taxonomic scope" value="Bacteria"/>
</dbReference>
<protein>
    <submittedName>
        <fullName evidence="1">Uncharacterized protein</fullName>
    </submittedName>
</protein>
<evidence type="ECO:0000313" key="1">
    <source>
        <dbReference type="EMBL" id="EDX75331.1"/>
    </source>
</evidence>
<proteinExistence type="predicted"/>
<keyword evidence="2" id="KW-1185">Reference proteome</keyword>
<dbReference type="Proteomes" id="UP000003835">
    <property type="component" value="Unassembled WGS sequence"/>
</dbReference>
<dbReference type="AlphaFoldDB" id="B4VRE7"/>
<dbReference type="HOGENOM" id="CLU_3097686_0_0_3"/>
<accession>B4VRE7</accession>
<gene>
    <name evidence="1" type="ORF">MC7420_1249</name>
</gene>
<sequence>MDVTRSLVWALLSQGIQPHCSEVTPLTEVDLDAWQKSGFDCEYQWWLKLDY</sequence>
<dbReference type="EMBL" id="DS989849">
    <property type="protein sequence ID" value="EDX75331.1"/>
    <property type="molecule type" value="Genomic_DNA"/>
</dbReference>
<reference evidence="1 2" key="1">
    <citation type="submission" date="2008-07" db="EMBL/GenBank/DDBJ databases">
        <authorList>
            <person name="Tandeau de Marsac N."/>
            <person name="Ferriera S."/>
            <person name="Johnson J."/>
            <person name="Kravitz S."/>
            <person name="Beeson K."/>
            <person name="Sutton G."/>
            <person name="Rogers Y.-H."/>
            <person name="Friedman R."/>
            <person name="Frazier M."/>
            <person name="Venter J.C."/>
        </authorList>
    </citation>
    <scope>NUCLEOTIDE SEQUENCE [LARGE SCALE GENOMIC DNA]</scope>
    <source>
        <strain evidence="1 2">PCC 7420</strain>
    </source>
</reference>
<organism evidence="1 2">
    <name type="scientific">Coleofasciculus chthonoplastes PCC 7420</name>
    <dbReference type="NCBI Taxonomy" id="118168"/>
    <lineage>
        <taxon>Bacteria</taxon>
        <taxon>Bacillati</taxon>
        <taxon>Cyanobacteriota</taxon>
        <taxon>Cyanophyceae</taxon>
        <taxon>Coleofasciculales</taxon>
        <taxon>Coleofasciculaceae</taxon>
        <taxon>Coleofasciculus</taxon>
    </lineage>
</organism>
<name>B4VRE7_9CYAN</name>
<evidence type="ECO:0000313" key="2">
    <source>
        <dbReference type="Proteomes" id="UP000003835"/>
    </source>
</evidence>